<protein>
    <submittedName>
        <fullName evidence="2">Uncharacterized protein</fullName>
    </submittedName>
</protein>
<evidence type="ECO:0000256" key="1">
    <source>
        <dbReference type="SAM" id="Phobius"/>
    </source>
</evidence>
<keyword evidence="3" id="KW-1185">Reference proteome</keyword>
<dbReference type="PATRIC" id="fig|1408103.3.peg.2573"/>
<evidence type="ECO:0000313" key="2">
    <source>
        <dbReference type="EMBL" id="KKK37786.1"/>
    </source>
</evidence>
<comment type="caution">
    <text evidence="2">The sequence shown here is derived from an EMBL/GenBank/DDBJ whole genome shotgun (WGS) entry which is preliminary data.</text>
</comment>
<accession>A0A0M2SVQ7</accession>
<organism evidence="2 3">
    <name type="scientific">Mesobacillus campisalis</name>
    <dbReference type="NCBI Taxonomy" id="1408103"/>
    <lineage>
        <taxon>Bacteria</taxon>
        <taxon>Bacillati</taxon>
        <taxon>Bacillota</taxon>
        <taxon>Bacilli</taxon>
        <taxon>Bacillales</taxon>
        <taxon>Bacillaceae</taxon>
        <taxon>Mesobacillus</taxon>
    </lineage>
</organism>
<evidence type="ECO:0000313" key="3">
    <source>
        <dbReference type="Proteomes" id="UP000034166"/>
    </source>
</evidence>
<feature type="transmembrane region" description="Helical" evidence="1">
    <location>
        <begin position="54"/>
        <end position="76"/>
    </location>
</feature>
<reference evidence="2 3" key="1">
    <citation type="submission" date="2015-04" db="EMBL/GenBank/DDBJ databases">
        <title>Taxonomic description and genome sequence of Bacillus campisalis sp. nov., a novel member of the genus Bacillus isolated from solar saltern.</title>
        <authorList>
            <person name="Mathan Kumar R."/>
            <person name="Kaur G."/>
            <person name="Kumar A."/>
            <person name="Singh N.K."/>
            <person name="Kaur N."/>
            <person name="Kumar N."/>
            <person name="Mayilraj S."/>
        </authorList>
    </citation>
    <scope>NUCLEOTIDE SEQUENCE [LARGE SCALE GENOMIC DNA]</scope>
    <source>
        <strain evidence="2 3">SA2-6</strain>
    </source>
</reference>
<sequence length="90" mass="9831">MKYILSLFLLSFSLLLLIKGINLWSIMVHADGKGLAISFMGIDIVERVAKEAIPGYALGFTIAAVIPLFVFASMIFKPLLKGDKGTRESV</sequence>
<proteinExistence type="predicted"/>
<dbReference type="Proteomes" id="UP000034166">
    <property type="component" value="Unassembled WGS sequence"/>
</dbReference>
<keyword evidence="1" id="KW-1133">Transmembrane helix</keyword>
<dbReference type="AlphaFoldDB" id="A0A0M2SVQ7"/>
<name>A0A0M2SVQ7_9BACI</name>
<keyword evidence="1" id="KW-0472">Membrane</keyword>
<gene>
    <name evidence="2" type="ORF">WQ57_11450</name>
</gene>
<keyword evidence="1" id="KW-0812">Transmembrane</keyword>
<dbReference type="EMBL" id="LAYY01000011">
    <property type="protein sequence ID" value="KKK37786.1"/>
    <property type="molecule type" value="Genomic_DNA"/>
</dbReference>
<dbReference type="OrthoDB" id="2454425at2"/>
<dbReference type="RefSeq" id="WP_046523909.1">
    <property type="nucleotide sequence ID" value="NZ_LAYY01000011.1"/>
</dbReference>